<keyword evidence="3 6" id="KW-0812">Transmembrane</keyword>
<protein>
    <submittedName>
        <fullName evidence="9">MMPL family transporter</fullName>
    </submittedName>
</protein>
<dbReference type="GO" id="GO:0022857">
    <property type="term" value="F:transmembrane transporter activity"/>
    <property type="evidence" value="ECO:0007669"/>
    <property type="project" value="InterPro"/>
</dbReference>
<dbReference type="Pfam" id="PF00027">
    <property type="entry name" value="cNMP_binding"/>
    <property type="match status" value="1"/>
</dbReference>
<dbReference type="PROSITE" id="PS50042">
    <property type="entry name" value="CNMP_BINDING_3"/>
    <property type="match status" value="1"/>
</dbReference>
<comment type="caution">
    <text evidence="9">The sequence shown here is derived from an EMBL/GenBank/DDBJ whole genome shotgun (WGS) entry which is preliminary data.</text>
</comment>
<keyword evidence="4 6" id="KW-1133">Transmembrane helix</keyword>
<dbReference type="SUPFAM" id="SSF51206">
    <property type="entry name" value="cAMP-binding domain-like"/>
    <property type="match status" value="1"/>
</dbReference>
<dbReference type="InterPro" id="IPR050545">
    <property type="entry name" value="Mycobact_MmpL"/>
</dbReference>
<reference evidence="9" key="1">
    <citation type="submission" date="2020-03" db="EMBL/GenBank/DDBJ databases">
        <title>Solimonas marina sp. nov., isolated from deep seawater of the Pacific Ocean.</title>
        <authorList>
            <person name="Liu X."/>
            <person name="Lai Q."/>
            <person name="Sun F."/>
            <person name="Gai Y."/>
            <person name="Li G."/>
            <person name="Shao Z."/>
        </authorList>
    </citation>
    <scope>NUCLEOTIDE SEQUENCE</scope>
    <source>
        <strain evidence="9">C16B3</strain>
    </source>
</reference>
<sequence length="902" mass="97559">MATRPWTVLLITALLGIAATLLLIDPKTHGLRLAIDPSIERLLPPNNAERALYDRMRRQFGDSDAVIVAVQLDDLYTPAGMAKVEALTRRYQKLPGAAGVISLATVPNPVADGDDLDVSTFTQQAREHPERIAGFAQRIAASPLFRNTLASSDGRQAAFAILMGDLDARAFMAADYPGRIRALTHEVVGDAPLWITGRPIGAAATARALIDALKFTVPTVFAIIVVLLFVAFRDWRATLASTLTVGLTLVGTLAVAVLLRMPFNLVTAIVPALVVTLGLSYTIYLLSAFYDSFAKPWIGHGHARTRWVINRAGIGLMLSGATTAASFLSLLISSLPAIRNFAVLAAAGSVIGMILTLTFLPSLLAVSRCARDTRAPSATRWFAGAARWLAAFDQRHRTLIIAIALLLIPVDALLALRIHAGAEFSKSFPQSSVVRRDYERINADFNGANVISIFIDTHVNDALTDPAQVARLDELEQWLRRQPEVGSVVSYVDHLKLLNRAFNGDDPQHYAIPDSAAAIKQLLIFGGGDAIRHVVDPQFRSAAITLRIKVDGSRQVDALSKRISERLATMPPPLNGVVTGSPILATRTVQEIVSGQFYSIVIASVAIWLLLSAMFSSPRAGFIALLPTVVPVAIYFGTLGLLDIALSPTTCLIACIVIGIAVDDTIQFLARFNADARAGADEGPAVASALGAVLRPVTLSTIALCSGFLAFAGSTLSTQVQFGLLSAFTLFLAWIMNITLTPALGSKLRIVTFWDLLRVDLGESPQHTIPLLSGLSLRQARVFALMSKLEKHAPGTRVIEEGDQARDIYVVVDGQLEVWVDRHGEHKHLTTLGRGATVGEAGYFGQRRTANVQATTDVRLLRFDSQDIERLRIRYPRVAALVLRNLNRIQAERLARATAMLQ</sequence>
<evidence type="ECO:0000259" key="7">
    <source>
        <dbReference type="PROSITE" id="PS50042"/>
    </source>
</evidence>
<dbReference type="PANTHER" id="PTHR33406">
    <property type="entry name" value="MEMBRANE PROTEIN MJ1562-RELATED"/>
    <property type="match status" value="1"/>
</dbReference>
<evidence type="ECO:0000256" key="1">
    <source>
        <dbReference type="ARBA" id="ARBA00004651"/>
    </source>
</evidence>
<gene>
    <name evidence="9" type="ORF">G7Y82_15460</name>
</gene>
<dbReference type="InterPro" id="IPR014710">
    <property type="entry name" value="RmlC-like_jellyroll"/>
</dbReference>
<dbReference type="GO" id="GO:0005886">
    <property type="term" value="C:plasma membrane"/>
    <property type="evidence" value="ECO:0007669"/>
    <property type="project" value="UniProtKB-SubCell"/>
</dbReference>
<name>A0A969WFC6_9GAMM</name>
<evidence type="ECO:0000313" key="10">
    <source>
        <dbReference type="Proteomes" id="UP000653472"/>
    </source>
</evidence>
<feature type="transmembrane region" description="Helical" evidence="6">
    <location>
        <begin position="399"/>
        <end position="420"/>
    </location>
</feature>
<feature type="transmembrane region" description="Helical" evidence="6">
    <location>
        <begin position="308"/>
        <end position="335"/>
    </location>
</feature>
<feature type="transmembrane region" description="Helical" evidence="6">
    <location>
        <begin position="341"/>
        <end position="366"/>
    </location>
</feature>
<dbReference type="PROSITE" id="PS00888">
    <property type="entry name" value="CNMP_BINDING_1"/>
    <property type="match status" value="1"/>
</dbReference>
<dbReference type="InterPro" id="IPR004869">
    <property type="entry name" value="MMPL_dom"/>
</dbReference>
<dbReference type="InterPro" id="IPR000731">
    <property type="entry name" value="SSD"/>
</dbReference>
<keyword evidence="10" id="KW-1185">Reference proteome</keyword>
<dbReference type="Gene3D" id="1.20.1640.10">
    <property type="entry name" value="Multidrug efflux transporter AcrB transmembrane domain"/>
    <property type="match status" value="2"/>
</dbReference>
<feature type="transmembrane region" description="Helical" evidence="6">
    <location>
        <begin position="215"/>
        <end position="232"/>
    </location>
</feature>
<evidence type="ECO:0000256" key="3">
    <source>
        <dbReference type="ARBA" id="ARBA00022692"/>
    </source>
</evidence>
<dbReference type="InterPro" id="IPR000595">
    <property type="entry name" value="cNMP-bd_dom"/>
</dbReference>
<feature type="domain" description="Cyclic nucleotide-binding" evidence="7">
    <location>
        <begin position="771"/>
        <end position="871"/>
    </location>
</feature>
<dbReference type="Proteomes" id="UP000653472">
    <property type="component" value="Unassembled WGS sequence"/>
</dbReference>
<dbReference type="PROSITE" id="PS50156">
    <property type="entry name" value="SSD"/>
    <property type="match status" value="1"/>
</dbReference>
<feature type="transmembrane region" description="Helical" evidence="6">
    <location>
        <begin position="265"/>
        <end position="287"/>
    </location>
</feature>
<keyword evidence="5 6" id="KW-0472">Membrane</keyword>
<feature type="transmembrane region" description="Helical" evidence="6">
    <location>
        <begin position="697"/>
        <end position="716"/>
    </location>
</feature>
<evidence type="ECO:0000313" key="9">
    <source>
        <dbReference type="EMBL" id="NKF23715.1"/>
    </source>
</evidence>
<feature type="transmembrane region" description="Helical" evidence="6">
    <location>
        <begin position="722"/>
        <end position="740"/>
    </location>
</feature>
<feature type="transmembrane region" description="Helical" evidence="6">
    <location>
        <begin position="622"/>
        <end position="638"/>
    </location>
</feature>
<accession>A0A969WFC6</accession>
<evidence type="ECO:0000259" key="8">
    <source>
        <dbReference type="PROSITE" id="PS50156"/>
    </source>
</evidence>
<comment type="subcellular location">
    <subcellularLocation>
        <location evidence="1">Cell membrane</location>
        <topology evidence="1">Multi-pass membrane protein</topology>
    </subcellularLocation>
</comment>
<evidence type="ECO:0000256" key="6">
    <source>
        <dbReference type="SAM" id="Phobius"/>
    </source>
</evidence>
<dbReference type="PRINTS" id="PR00702">
    <property type="entry name" value="ACRIFLAVINRP"/>
</dbReference>
<dbReference type="InterPro" id="IPR001036">
    <property type="entry name" value="Acrflvin-R"/>
</dbReference>
<dbReference type="InterPro" id="IPR018490">
    <property type="entry name" value="cNMP-bd_dom_sf"/>
</dbReference>
<evidence type="ECO:0000256" key="4">
    <source>
        <dbReference type="ARBA" id="ARBA00022989"/>
    </source>
</evidence>
<dbReference type="SUPFAM" id="SSF82866">
    <property type="entry name" value="Multidrug efflux transporter AcrB transmembrane domain"/>
    <property type="match status" value="2"/>
</dbReference>
<dbReference type="SMART" id="SM00100">
    <property type="entry name" value="cNMP"/>
    <property type="match status" value="1"/>
</dbReference>
<dbReference type="EMBL" id="JAAVXB010000009">
    <property type="protein sequence ID" value="NKF23715.1"/>
    <property type="molecule type" value="Genomic_DNA"/>
</dbReference>
<evidence type="ECO:0000256" key="5">
    <source>
        <dbReference type="ARBA" id="ARBA00023136"/>
    </source>
</evidence>
<feature type="domain" description="SSD" evidence="8">
    <location>
        <begin position="239"/>
        <end position="366"/>
    </location>
</feature>
<dbReference type="AlphaFoldDB" id="A0A969WFC6"/>
<feature type="transmembrane region" description="Helical" evidence="6">
    <location>
        <begin position="597"/>
        <end position="615"/>
    </location>
</feature>
<dbReference type="PANTHER" id="PTHR33406:SF13">
    <property type="entry name" value="MEMBRANE PROTEIN YDFJ"/>
    <property type="match status" value="1"/>
</dbReference>
<keyword evidence="2" id="KW-1003">Cell membrane</keyword>
<organism evidence="9 10">
    <name type="scientific">Solimonas marina</name>
    <dbReference type="NCBI Taxonomy" id="2714601"/>
    <lineage>
        <taxon>Bacteria</taxon>
        <taxon>Pseudomonadati</taxon>
        <taxon>Pseudomonadota</taxon>
        <taxon>Gammaproteobacteria</taxon>
        <taxon>Nevskiales</taxon>
        <taxon>Nevskiaceae</taxon>
        <taxon>Solimonas</taxon>
    </lineage>
</organism>
<dbReference type="InterPro" id="IPR018488">
    <property type="entry name" value="cNMP-bd_CS"/>
</dbReference>
<dbReference type="CDD" id="cd00038">
    <property type="entry name" value="CAP_ED"/>
    <property type="match status" value="1"/>
</dbReference>
<feature type="transmembrane region" description="Helical" evidence="6">
    <location>
        <begin position="239"/>
        <end position="259"/>
    </location>
</feature>
<dbReference type="Gene3D" id="2.60.120.10">
    <property type="entry name" value="Jelly Rolls"/>
    <property type="match status" value="1"/>
</dbReference>
<dbReference type="Pfam" id="PF03176">
    <property type="entry name" value="MMPL"/>
    <property type="match status" value="2"/>
</dbReference>
<proteinExistence type="predicted"/>
<evidence type="ECO:0000256" key="2">
    <source>
        <dbReference type="ARBA" id="ARBA00022475"/>
    </source>
</evidence>